<name>A0ABU8H977_9BACI</name>
<evidence type="ECO:0000313" key="2">
    <source>
        <dbReference type="EMBL" id="MEI5905797.1"/>
    </source>
</evidence>
<keyword evidence="3" id="KW-1185">Reference proteome</keyword>
<dbReference type="NCBIfam" id="TIGR02876">
    <property type="entry name" value="spore_yqfD"/>
    <property type="match status" value="1"/>
</dbReference>
<dbReference type="EMBL" id="JBBAXC010000001">
    <property type="protein sequence ID" value="MEI5905797.1"/>
    <property type="molecule type" value="Genomic_DNA"/>
</dbReference>
<dbReference type="Proteomes" id="UP001312865">
    <property type="component" value="Unassembled WGS sequence"/>
</dbReference>
<dbReference type="PIRSF" id="PIRSF029895">
    <property type="entry name" value="SpoIV"/>
    <property type="match status" value="1"/>
</dbReference>
<evidence type="ECO:0000256" key="1">
    <source>
        <dbReference type="SAM" id="Phobius"/>
    </source>
</evidence>
<feature type="transmembrane region" description="Helical" evidence="1">
    <location>
        <begin position="91"/>
        <end position="111"/>
    </location>
</feature>
<sequence>MLKNQWMTFMTGKIIVKVTGKGIERLINILIRREISIWNVKRVGTEAVIFTFALQDLHRFRHAVRKSECKVTFLFGRGIPFMWKRTKKNSGFMIGAGLFIFTIMLLSNMVWDIEVNGASPETEHTLKKALTEMGIRAGSFQFLIPDAEYIQEELTMKMDNITWVGVELKGTTFHFQVVEKTAPDEKEMAGPQHLVATKAAVVSKIFVEEGKAEVKVHEYVKKGQILVSGLIGKEEQLKAISAKGEILGETWYTSTVTVPLETEFDVLTGEEKKNYSIQLGDISIPIWGFSKPEYSNYQEEETSKHIKFLKWQLPIAVDSRSYKESEAITRIYTKKDATKAALELAREDLLSTLPQDVKILNEKVLHAKEENGKVKVNIHFKVLENIAIGQPIIQGELE</sequence>
<proteinExistence type="predicted"/>
<protein>
    <submittedName>
        <fullName evidence="2">Sporulation protein YqfD</fullName>
    </submittedName>
</protein>
<dbReference type="InterPro" id="IPR010690">
    <property type="entry name" value="YqfD"/>
</dbReference>
<reference evidence="2 3" key="1">
    <citation type="journal article" date="2018" name="J. Microbiol.">
        <title>Bacillus spongiae sp. nov., isolated from sponge of Jeju Island.</title>
        <authorList>
            <person name="Lee G.E."/>
            <person name="Im W.T."/>
            <person name="Park J.S."/>
        </authorList>
    </citation>
    <scope>NUCLEOTIDE SEQUENCE [LARGE SCALE GENOMIC DNA]</scope>
    <source>
        <strain evidence="2 3">135PIL107-10</strain>
    </source>
</reference>
<dbReference type="RefSeq" id="WP_336585203.1">
    <property type="nucleotide sequence ID" value="NZ_JBBAXC010000001.1"/>
</dbReference>
<gene>
    <name evidence="2" type="primary">yqfD</name>
    <name evidence="2" type="ORF">WAK64_01790</name>
</gene>
<keyword evidence="1" id="KW-0812">Transmembrane</keyword>
<dbReference type="Pfam" id="PF06898">
    <property type="entry name" value="YqfD"/>
    <property type="match status" value="1"/>
</dbReference>
<keyword evidence="1" id="KW-0472">Membrane</keyword>
<comment type="caution">
    <text evidence="2">The sequence shown here is derived from an EMBL/GenBank/DDBJ whole genome shotgun (WGS) entry which is preliminary data.</text>
</comment>
<keyword evidence="1" id="KW-1133">Transmembrane helix</keyword>
<accession>A0ABU8H977</accession>
<organism evidence="2 3">
    <name type="scientific">Bacillus spongiae</name>
    <dbReference type="NCBI Taxonomy" id="2683610"/>
    <lineage>
        <taxon>Bacteria</taxon>
        <taxon>Bacillati</taxon>
        <taxon>Bacillota</taxon>
        <taxon>Bacilli</taxon>
        <taxon>Bacillales</taxon>
        <taxon>Bacillaceae</taxon>
        <taxon>Bacillus</taxon>
    </lineage>
</organism>
<evidence type="ECO:0000313" key="3">
    <source>
        <dbReference type="Proteomes" id="UP001312865"/>
    </source>
</evidence>